<keyword evidence="2" id="KW-0479">Metal-binding</keyword>
<dbReference type="SUPFAM" id="SSF51621">
    <property type="entry name" value="Phosphoenolpyruvate/pyruvate domain"/>
    <property type="match status" value="1"/>
</dbReference>
<dbReference type="InterPro" id="IPR050251">
    <property type="entry name" value="HpcH-HpaI_aldolase"/>
</dbReference>
<protein>
    <submittedName>
        <fullName evidence="5">2-dehydro-3-deoxyglucarate aldolase/4-hydroxy-2-oxoheptanedioate aldolase</fullName>
    </submittedName>
</protein>
<dbReference type="EMBL" id="RJKX01000013">
    <property type="protein sequence ID" value="ROP99572.1"/>
    <property type="molecule type" value="Genomic_DNA"/>
</dbReference>
<evidence type="ECO:0000256" key="1">
    <source>
        <dbReference type="ARBA" id="ARBA00005568"/>
    </source>
</evidence>
<comment type="similarity">
    <text evidence="1">Belongs to the HpcH/HpaI aldolase family.</text>
</comment>
<proteinExistence type="inferred from homology"/>
<dbReference type="InterPro" id="IPR015813">
    <property type="entry name" value="Pyrv/PenolPyrv_kinase-like_dom"/>
</dbReference>
<organism evidence="5 6">
    <name type="scientific">Stella humosa</name>
    <dbReference type="NCBI Taxonomy" id="94"/>
    <lineage>
        <taxon>Bacteria</taxon>
        <taxon>Pseudomonadati</taxon>
        <taxon>Pseudomonadota</taxon>
        <taxon>Alphaproteobacteria</taxon>
        <taxon>Rhodospirillales</taxon>
        <taxon>Stellaceae</taxon>
        <taxon>Stella</taxon>
    </lineage>
</organism>
<evidence type="ECO:0000313" key="5">
    <source>
        <dbReference type="EMBL" id="ROP99572.1"/>
    </source>
</evidence>
<sequence>MRENPVRTKIARGEPVFGHMAFEFFTPGLCQILANAGADFVLFDTEHSGVGVEAMKQQVAYARGTGLAPMVRVPGCHYHLIGPMLDAGMMGLMVPMVETAEQAARIASWCRYRPEGVRGLAFGMPHDDYDLGDHLAKMKAANDRMVVIALIETAAGLENVDAIMATPGIDIGWVGHFDLTNSLGIDGQFDHPLYKAAIKKVADACKRHGKVAGFLCGDVKTGRQYLKAGFGALAYGVDSVVFQQAMKAGIDGLRGAK</sequence>
<evidence type="ECO:0000256" key="2">
    <source>
        <dbReference type="ARBA" id="ARBA00022723"/>
    </source>
</evidence>
<reference evidence="5 6" key="1">
    <citation type="submission" date="2018-11" db="EMBL/GenBank/DDBJ databases">
        <title>Genomic Encyclopedia of Type Strains, Phase IV (KMG-IV): sequencing the most valuable type-strain genomes for metagenomic binning, comparative biology and taxonomic classification.</title>
        <authorList>
            <person name="Goeker M."/>
        </authorList>
    </citation>
    <scope>NUCLEOTIDE SEQUENCE [LARGE SCALE GENOMIC DNA]</scope>
    <source>
        <strain evidence="5 6">DSM 5900</strain>
    </source>
</reference>
<dbReference type="OrthoDB" id="9802624at2"/>
<dbReference type="GO" id="GO:0005737">
    <property type="term" value="C:cytoplasm"/>
    <property type="evidence" value="ECO:0007669"/>
    <property type="project" value="TreeGrafter"/>
</dbReference>
<dbReference type="PANTHER" id="PTHR30502">
    <property type="entry name" value="2-KETO-3-DEOXY-L-RHAMNONATE ALDOLASE"/>
    <property type="match status" value="1"/>
</dbReference>
<evidence type="ECO:0000313" key="6">
    <source>
        <dbReference type="Proteomes" id="UP000278222"/>
    </source>
</evidence>
<keyword evidence="3" id="KW-0456">Lyase</keyword>
<name>A0A3N1M785_9PROT</name>
<dbReference type="InterPro" id="IPR005000">
    <property type="entry name" value="Aldolase/citrate-lyase_domain"/>
</dbReference>
<dbReference type="InterPro" id="IPR040442">
    <property type="entry name" value="Pyrv_kinase-like_dom_sf"/>
</dbReference>
<dbReference type="GO" id="GO:0016832">
    <property type="term" value="F:aldehyde-lyase activity"/>
    <property type="evidence" value="ECO:0007669"/>
    <property type="project" value="TreeGrafter"/>
</dbReference>
<gene>
    <name evidence="5" type="ORF">EDC65_1355</name>
</gene>
<dbReference type="RefSeq" id="WP_123688948.1">
    <property type="nucleotide sequence ID" value="NZ_AP019700.1"/>
</dbReference>
<comment type="caution">
    <text evidence="5">The sequence shown here is derived from an EMBL/GenBank/DDBJ whole genome shotgun (WGS) entry which is preliminary data.</text>
</comment>
<dbReference type="Proteomes" id="UP000278222">
    <property type="component" value="Unassembled WGS sequence"/>
</dbReference>
<dbReference type="GO" id="GO:0046872">
    <property type="term" value="F:metal ion binding"/>
    <property type="evidence" value="ECO:0007669"/>
    <property type="project" value="UniProtKB-KW"/>
</dbReference>
<dbReference type="Pfam" id="PF03328">
    <property type="entry name" value="HpcH_HpaI"/>
    <property type="match status" value="1"/>
</dbReference>
<evidence type="ECO:0000259" key="4">
    <source>
        <dbReference type="Pfam" id="PF03328"/>
    </source>
</evidence>
<dbReference type="AlphaFoldDB" id="A0A3N1M785"/>
<evidence type="ECO:0000256" key="3">
    <source>
        <dbReference type="ARBA" id="ARBA00023239"/>
    </source>
</evidence>
<dbReference type="PANTHER" id="PTHR30502:SF0">
    <property type="entry name" value="PHOSPHOENOLPYRUVATE CARBOXYLASE FAMILY PROTEIN"/>
    <property type="match status" value="1"/>
</dbReference>
<feature type="domain" description="HpcH/HpaI aldolase/citrate lyase" evidence="4">
    <location>
        <begin position="26"/>
        <end position="243"/>
    </location>
</feature>
<keyword evidence="6" id="KW-1185">Reference proteome</keyword>
<accession>A0A3N1M785</accession>
<dbReference type="Gene3D" id="3.20.20.60">
    <property type="entry name" value="Phosphoenolpyruvate-binding domains"/>
    <property type="match status" value="1"/>
</dbReference>